<gene>
    <name evidence="2" type="ORF">SISNIDRAFT_468241</name>
</gene>
<reference evidence="2 3" key="1">
    <citation type="journal article" date="2016" name="Mol. Biol. Evol.">
        <title>Comparative Genomics of Early-Diverging Mushroom-Forming Fungi Provides Insights into the Origins of Lignocellulose Decay Capabilities.</title>
        <authorList>
            <person name="Nagy L.G."/>
            <person name="Riley R."/>
            <person name="Tritt A."/>
            <person name="Adam C."/>
            <person name="Daum C."/>
            <person name="Floudas D."/>
            <person name="Sun H."/>
            <person name="Yadav J.S."/>
            <person name="Pangilinan J."/>
            <person name="Larsson K.H."/>
            <person name="Matsuura K."/>
            <person name="Barry K."/>
            <person name="Labutti K."/>
            <person name="Kuo R."/>
            <person name="Ohm R.A."/>
            <person name="Bhattacharya S.S."/>
            <person name="Shirouzu T."/>
            <person name="Yoshinaga Y."/>
            <person name="Martin F.M."/>
            <person name="Grigoriev I.V."/>
            <person name="Hibbett D.S."/>
        </authorList>
    </citation>
    <scope>NUCLEOTIDE SEQUENCE [LARGE SCALE GENOMIC DNA]</scope>
    <source>
        <strain evidence="2 3">HHB9708</strain>
    </source>
</reference>
<name>A0A164RNB8_9AGAM</name>
<evidence type="ECO:0000313" key="2">
    <source>
        <dbReference type="EMBL" id="KZS90719.1"/>
    </source>
</evidence>
<evidence type="ECO:0000313" key="3">
    <source>
        <dbReference type="Proteomes" id="UP000076722"/>
    </source>
</evidence>
<feature type="compositionally biased region" description="Pro residues" evidence="1">
    <location>
        <begin position="319"/>
        <end position="332"/>
    </location>
</feature>
<proteinExistence type="predicted"/>
<feature type="region of interest" description="Disordered" evidence="1">
    <location>
        <begin position="279"/>
        <end position="345"/>
    </location>
</feature>
<organism evidence="2 3">
    <name type="scientific">Sistotremastrum niveocremeum HHB9708</name>
    <dbReference type="NCBI Taxonomy" id="1314777"/>
    <lineage>
        <taxon>Eukaryota</taxon>
        <taxon>Fungi</taxon>
        <taxon>Dikarya</taxon>
        <taxon>Basidiomycota</taxon>
        <taxon>Agaricomycotina</taxon>
        <taxon>Agaricomycetes</taxon>
        <taxon>Sistotremastrales</taxon>
        <taxon>Sistotremastraceae</taxon>
        <taxon>Sertulicium</taxon>
        <taxon>Sertulicium niveocremeum</taxon>
    </lineage>
</organism>
<sequence>MKNLQREYIQIGVVNFHQARNSEFGTETILAPNSRQPWPAWPLGCLAGAGPLRLVLAKMPSTAAPGDHIPHDDIDKHLFEVLTQLYLPYLITGFGQPIRRRYSDPGPLKVGDRAAPRQGPPCAQNPGHMAGNHLSSPRPAPPEPMLKMLNTLLYGPQWQIRPSNVPGPSKSSPPSDNDASSTPIPSKARPTKPALRHVSQAQHGAGSSGSGIRQNIALEKRMKELIARARIVMAQALFTMTDPDYDDEGHPGHELGQIQKEFEHISTLRDLRNFSSSLDLNTGSGRSVRQQKGKGKQSEVQDRDMQIQGTKQSKAAPEAKPPAPPPSVPQPGPSVERDGDMGIRPSISPAELAQLLEVLAALGRPAGSLSPTSSPYSSRESGGGSTQEGGSGYTGHHYTAPRPSSPYMGALYGAAPNPPNPPLEQPRPLNFHPQVSQKSHLEMLGEEIVQRDQMVRPSLDLYLPPPHTLPNRVEDYPHAQRYWHPPTHYELSLPEFSGQNHCWLIDSQGQKVSDQRFADMQSFVNALFRVLAARGLLPRMWTGMNSRSYEFLIKWMTFACVEFRLCSESWKAAVILPYWYSQYINRSAGVTQPSMYTELPPYPK</sequence>
<evidence type="ECO:0000256" key="1">
    <source>
        <dbReference type="SAM" id="MobiDB-lite"/>
    </source>
</evidence>
<feature type="region of interest" description="Disordered" evidence="1">
    <location>
        <begin position="367"/>
        <end position="425"/>
    </location>
</feature>
<keyword evidence="3" id="KW-1185">Reference proteome</keyword>
<protein>
    <submittedName>
        <fullName evidence="2">Uncharacterized protein</fullName>
    </submittedName>
</protein>
<dbReference type="Proteomes" id="UP000076722">
    <property type="component" value="Unassembled WGS sequence"/>
</dbReference>
<feature type="region of interest" description="Disordered" evidence="1">
    <location>
        <begin position="158"/>
        <end position="212"/>
    </location>
</feature>
<feature type="compositionally biased region" description="Pro residues" evidence="1">
    <location>
        <begin position="416"/>
        <end position="425"/>
    </location>
</feature>
<accession>A0A164RNB8</accession>
<dbReference type="AlphaFoldDB" id="A0A164RNB8"/>
<feature type="compositionally biased region" description="Low complexity" evidence="1">
    <location>
        <begin position="367"/>
        <end position="380"/>
    </location>
</feature>
<feature type="compositionally biased region" description="Polar residues" evidence="1">
    <location>
        <begin position="169"/>
        <end position="184"/>
    </location>
</feature>
<feature type="compositionally biased region" description="Basic and acidic residues" evidence="1">
    <location>
        <begin position="296"/>
        <end position="305"/>
    </location>
</feature>
<dbReference type="EMBL" id="KV419419">
    <property type="protein sequence ID" value="KZS90719.1"/>
    <property type="molecule type" value="Genomic_DNA"/>
</dbReference>
<feature type="region of interest" description="Disordered" evidence="1">
    <location>
        <begin position="102"/>
        <end position="146"/>
    </location>
</feature>
<feature type="compositionally biased region" description="Polar residues" evidence="1">
    <location>
        <begin position="279"/>
        <end position="288"/>
    </location>
</feature>
<feature type="compositionally biased region" description="Gly residues" evidence="1">
    <location>
        <begin position="381"/>
        <end position="393"/>
    </location>
</feature>